<comment type="caution">
    <text evidence="2">The sequence shown here is derived from an EMBL/GenBank/DDBJ whole genome shotgun (WGS) entry which is preliminary data.</text>
</comment>
<feature type="compositionally biased region" description="Low complexity" evidence="1">
    <location>
        <begin position="16"/>
        <end position="33"/>
    </location>
</feature>
<evidence type="ECO:0000313" key="3">
    <source>
        <dbReference type="Proteomes" id="UP001465668"/>
    </source>
</evidence>
<feature type="region of interest" description="Disordered" evidence="1">
    <location>
        <begin position="1"/>
        <end position="33"/>
    </location>
</feature>
<sequence length="33" mass="3339">MSAATLHSSQRIPAHPSASLALLPGPSLGLEVE</sequence>
<reference evidence="2 3" key="1">
    <citation type="submission" date="2024-02" db="EMBL/GenBank/DDBJ databases">
        <title>First draft genome assembly of two strains of Seiridium cardinale.</title>
        <authorList>
            <person name="Emiliani G."/>
            <person name="Scali E."/>
        </authorList>
    </citation>
    <scope>NUCLEOTIDE SEQUENCE [LARGE SCALE GENOMIC DNA]</scope>
    <source>
        <strain evidence="2 3">BM-138-000479</strain>
    </source>
</reference>
<evidence type="ECO:0000256" key="1">
    <source>
        <dbReference type="SAM" id="MobiDB-lite"/>
    </source>
</evidence>
<name>A0ABR2Y7B7_9PEZI</name>
<organism evidence="2 3">
    <name type="scientific">Seiridium cardinale</name>
    <dbReference type="NCBI Taxonomy" id="138064"/>
    <lineage>
        <taxon>Eukaryota</taxon>
        <taxon>Fungi</taxon>
        <taxon>Dikarya</taxon>
        <taxon>Ascomycota</taxon>
        <taxon>Pezizomycotina</taxon>
        <taxon>Sordariomycetes</taxon>
        <taxon>Xylariomycetidae</taxon>
        <taxon>Amphisphaeriales</taxon>
        <taxon>Sporocadaceae</taxon>
        <taxon>Seiridium</taxon>
    </lineage>
</organism>
<dbReference type="EMBL" id="JARVKM010000002">
    <property type="protein sequence ID" value="KAK9782626.1"/>
    <property type="molecule type" value="Genomic_DNA"/>
</dbReference>
<accession>A0ABR2Y7B7</accession>
<proteinExistence type="predicted"/>
<protein>
    <submittedName>
        <fullName evidence="2">Uncharacterized protein</fullName>
    </submittedName>
</protein>
<keyword evidence="3" id="KW-1185">Reference proteome</keyword>
<feature type="compositionally biased region" description="Polar residues" evidence="1">
    <location>
        <begin position="1"/>
        <end position="11"/>
    </location>
</feature>
<evidence type="ECO:0000313" key="2">
    <source>
        <dbReference type="EMBL" id="KAK9782626.1"/>
    </source>
</evidence>
<dbReference type="Proteomes" id="UP001465668">
    <property type="component" value="Unassembled WGS sequence"/>
</dbReference>
<gene>
    <name evidence="2" type="ORF">SCAR479_00969</name>
</gene>